<dbReference type="CDD" id="cd00712">
    <property type="entry name" value="AsnB"/>
    <property type="match status" value="1"/>
</dbReference>
<dbReference type="InterPro" id="IPR051786">
    <property type="entry name" value="ASN_synthetase/amidase"/>
</dbReference>
<dbReference type="Pfam" id="PF13537">
    <property type="entry name" value="GATase_7"/>
    <property type="match status" value="1"/>
</dbReference>
<comment type="caution">
    <text evidence="9">The sequence shown here is derived from an EMBL/GenBank/DDBJ whole genome shotgun (WGS) entry which is preliminary data.</text>
</comment>
<dbReference type="RefSeq" id="WP_313831908.1">
    <property type="nucleotide sequence ID" value="NZ_JAQOUE010000001.1"/>
</dbReference>
<organism evidence="9 10">
    <name type="scientific">Candidatus Nitronereus thalassa</name>
    <dbReference type="NCBI Taxonomy" id="3020898"/>
    <lineage>
        <taxon>Bacteria</taxon>
        <taxon>Pseudomonadati</taxon>
        <taxon>Nitrospirota</taxon>
        <taxon>Nitrospiria</taxon>
        <taxon>Nitrospirales</taxon>
        <taxon>Nitrospiraceae</taxon>
        <taxon>Candidatus Nitronereus</taxon>
    </lineage>
</organism>
<dbReference type="EC" id="6.3.5.4" evidence="3"/>
<dbReference type="Gene3D" id="3.60.20.10">
    <property type="entry name" value="Glutamine Phosphoribosylpyrophosphate, subunit 1, domain 1"/>
    <property type="match status" value="1"/>
</dbReference>
<keyword evidence="9" id="KW-0436">Ligase</keyword>
<dbReference type="Proteomes" id="UP001250932">
    <property type="component" value="Unassembled WGS sequence"/>
</dbReference>
<comment type="similarity">
    <text evidence="2">Belongs to the asparagine synthetase family.</text>
</comment>
<evidence type="ECO:0000256" key="4">
    <source>
        <dbReference type="ARBA" id="ARBA00022741"/>
    </source>
</evidence>
<dbReference type="Pfam" id="PF00733">
    <property type="entry name" value="Asn_synthase"/>
    <property type="match status" value="1"/>
</dbReference>
<dbReference type="Gene3D" id="3.40.50.620">
    <property type="entry name" value="HUPs"/>
    <property type="match status" value="1"/>
</dbReference>
<dbReference type="CDD" id="cd01991">
    <property type="entry name" value="Asn_synthase_B_C"/>
    <property type="match status" value="1"/>
</dbReference>
<keyword evidence="6" id="KW-0315">Glutamine amidotransferase</keyword>
<dbReference type="SUPFAM" id="SSF52402">
    <property type="entry name" value="Adenine nucleotide alpha hydrolases-like"/>
    <property type="match status" value="1"/>
</dbReference>
<protein>
    <recommendedName>
        <fullName evidence="3">asparagine synthase (glutamine-hydrolyzing)</fullName>
        <ecNumber evidence="3">6.3.5.4</ecNumber>
    </recommendedName>
</protein>
<comment type="catalytic activity">
    <reaction evidence="7">
        <text>L-aspartate + L-glutamine + ATP + H2O = L-asparagine + L-glutamate + AMP + diphosphate + H(+)</text>
        <dbReference type="Rhea" id="RHEA:12228"/>
        <dbReference type="ChEBI" id="CHEBI:15377"/>
        <dbReference type="ChEBI" id="CHEBI:15378"/>
        <dbReference type="ChEBI" id="CHEBI:29985"/>
        <dbReference type="ChEBI" id="CHEBI:29991"/>
        <dbReference type="ChEBI" id="CHEBI:30616"/>
        <dbReference type="ChEBI" id="CHEBI:33019"/>
        <dbReference type="ChEBI" id="CHEBI:58048"/>
        <dbReference type="ChEBI" id="CHEBI:58359"/>
        <dbReference type="ChEBI" id="CHEBI:456215"/>
        <dbReference type="EC" id="6.3.5.4"/>
    </reaction>
</comment>
<evidence type="ECO:0000256" key="3">
    <source>
        <dbReference type="ARBA" id="ARBA00012737"/>
    </source>
</evidence>
<dbReference type="InterPro" id="IPR001962">
    <property type="entry name" value="Asn_synthase"/>
</dbReference>
<feature type="domain" description="Glutamine amidotransferase type-2" evidence="8">
    <location>
        <begin position="2"/>
        <end position="213"/>
    </location>
</feature>
<evidence type="ECO:0000256" key="5">
    <source>
        <dbReference type="ARBA" id="ARBA00022840"/>
    </source>
</evidence>
<dbReference type="PANTHER" id="PTHR43284">
    <property type="entry name" value="ASPARAGINE SYNTHETASE (GLUTAMINE-HYDROLYZING)"/>
    <property type="match status" value="1"/>
</dbReference>
<dbReference type="EMBL" id="JAQOUE010000001">
    <property type="protein sequence ID" value="MDT7041558.1"/>
    <property type="molecule type" value="Genomic_DNA"/>
</dbReference>
<reference evidence="9 10" key="1">
    <citation type="journal article" date="2023" name="ISME J.">
        <title>Cultivation and genomic characterization of novel and ubiquitous marine nitrite-oxidizing bacteria from the Nitrospirales.</title>
        <authorList>
            <person name="Mueller A.J."/>
            <person name="Daebeler A."/>
            <person name="Herbold C.W."/>
            <person name="Kirkegaard R.H."/>
            <person name="Daims H."/>
        </authorList>
    </citation>
    <scope>NUCLEOTIDE SEQUENCE [LARGE SCALE GENOMIC DNA]</scope>
    <source>
        <strain evidence="9 10">EB</strain>
    </source>
</reference>
<dbReference type="PIRSF" id="PIRSF001589">
    <property type="entry name" value="Asn_synthetase_glu-h"/>
    <property type="match status" value="1"/>
</dbReference>
<evidence type="ECO:0000256" key="2">
    <source>
        <dbReference type="ARBA" id="ARBA00005752"/>
    </source>
</evidence>
<dbReference type="NCBIfam" id="TIGR01536">
    <property type="entry name" value="asn_synth_AEB"/>
    <property type="match status" value="1"/>
</dbReference>
<keyword evidence="5" id="KW-0067">ATP-binding</keyword>
<keyword evidence="10" id="KW-1185">Reference proteome</keyword>
<dbReference type="PROSITE" id="PS51278">
    <property type="entry name" value="GATASE_TYPE_2"/>
    <property type="match status" value="1"/>
</dbReference>
<evidence type="ECO:0000313" key="10">
    <source>
        <dbReference type="Proteomes" id="UP001250932"/>
    </source>
</evidence>
<gene>
    <name evidence="9" type="primary">asnB</name>
    <name evidence="9" type="ORF">PPG34_04300</name>
</gene>
<dbReference type="GO" id="GO:0004066">
    <property type="term" value="F:asparagine synthase (glutamine-hydrolyzing) activity"/>
    <property type="evidence" value="ECO:0007669"/>
    <property type="project" value="UniProtKB-EC"/>
</dbReference>
<comment type="pathway">
    <text evidence="1">Amino-acid biosynthesis; L-asparagine biosynthesis; L-asparagine from L-aspartate (L-Gln route): step 1/1.</text>
</comment>
<dbReference type="InterPro" id="IPR033738">
    <property type="entry name" value="AsnB_N"/>
</dbReference>
<dbReference type="InterPro" id="IPR029055">
    <property type="entry name" value="Ntn_hydrolases_N"/>
</dbReference>
<keyword evidence="4" id="KW-0547">Nucleotide-binding</keyword>
<evidence type="ECO:0000259" key="8">
    <source>
        <dbReference type="PROSITE" id="PS51278"/>
    </source>
</evidence>
<dbReference type="InterPro" id="IPR006426">
    <property type="entry name" value="Asn_synth_AEB"/>
</dbReference>
<evidence type="ECO:0000256" key="7">
    <source>
        <dbReference type="ARBA" id="ARBA00048741"/>
    </source>
</evidence>
<name>A0ABU3K5D9_9BACT</name>
<evidence type="ECO:0000256" key="1">
    <source>
        <dbReference type="ARBA" id="ARBA00005187"/>
    </source>
</evidence>
<accession>A0ABU3K5D9</accession>
<proteinExistence type="inferred from homology"/>
<dbReference type="PANTHER" id="PTHR43284:SF1">
    <property type="entry name" value="ASPARAGINE SYNTHETASE"/>
    <property type="match status" value="1"/>
</dbReference>
<evidence type="ECO:0000313" key="9">
    <source>
        <dbReference type="EMBL" id="MDT7041558.1"/>
    </source>
</evidence>
<dbReference type="SUPFAM" id="SSF56235">
    <property type="entry name" value="N-terminal nucleophile aminohydrolases (Ntn hydrolases)"/>
    <property type="match status" value="1"/>
</dbReference>
<evidence type="ECO:0000256" key="6">
    <source>
        <dbReference type="ARBA" id="ARBA00022962"/>
    </source>
</evidence>
<dbReference type="InterPro" id="IPR017932">
    <property type="entry name" value="GATase_2_dom"/>
</dbReference>
<sequence length="627" mass="71669">MCGFCGIASDDNTSIVSQNVLEAMRDSFEHRGPDDHGVYIQPGIALGSRRLSIQDLSERGHMPMGTRDGRYWIAYNGEVYNANDLRHRLKSRGYEFFSNTDTEVVLNLFAEYGPDMLEQLNGMFAVAIWDQKERKLFLARDRVGIKPLFYSYYQGALYFASEAKGLFASGVPSRFDESSWEELLCFRYVAGERTPFEGVFRLLPGHFMTWQDGKSQIHRWWNLTDRAQALRENLPRNPLEWFQETFEDSVNVRRIGDVPIGVLLSGGLDSNSVAASLSAQAGSGVASFTVRFEEPEYDEGPLARQVADKLNLDHHELFLSPQELLPLLFNGSRLNDEPLVHGNDLHLWRISQMAKDRVTVLLSGEGSDELLGGYVRYQPLRSPWLLNAARPVLPYFVSKLGLNGRLLKLSRFLQLGSIDNFILFNSCDVFPDDLKLLGMKTTGRYPFRERVLAESKSLYRDDPMRQAMFSDQHTFLCSILDRNDRMTMGASIECRVPFLDYRLVEGLAALPSSTLLQGKESKYLLRETLGRRLPLDIQKHRKWGFGVPWASYFRQIPEWRRFVQDLPNMSPINGGPFERSQVKRIVEQFLEGEKSVEPLVKQLVMVTGWYKAFFEHASIPESLISAH</sequence>
<dbReference type="InterPro" id="IPR014729">
    <property type="entry name" value="Rossmann-like_a/b/a_fold"/>
</dbReference>